<dbReference type="InterPro" id="IPR036388">
    <property type="entry name" value="WH-like_DNA-bd_sf"/>
</dbReference>
<comment type="subcellular location">
    <subcellularLocation>
        <location evidence="3">Nucleus</location>
    </subcellularLocation>
</comment>
<evidence type="ECO:0000313" key="6">
    <source>
        <dbReference type="Proteomes" id="UP000014978"/>
    </source>
</evidence>
<dbReference type="OrthoDB" id="5954824at2759"/>
<dbReference type="InParanoid" id="S7WC44"/>
<protein>
    <submittedName>
        <fullName evidence="5">Fork head domain protein</fullName>
    </submittedName>
</protein>
<dbReference type="GO" id="GO:0000981">
    <property type="term" value="F:DNA-binding transcription factor activity, RNA polymerase II-specific"/>
    <property type="evidence" value="ECO:0007669"/>
    <property type="project" value="TreeGrafter"/>
</dbReference>
<dbReference type="STRING" id="1358809.S7WC44"/>
<evidence type="ECO:0000256" key="2">
    <source>
        <dbReference type="ARBA" id="ARBA00023242"/>
    </source>
</evidence>
<evidence type="ECO:0000256" key="1">
    <source>
        <dbReference type="ARBA" id="ARBA00023125"/>
    </source>
</evidence>
<dbReference type="InterPro" id="IPR001766">
    <property type="entry name" value="Fork_head_dom"/>
</dbReference>
<dbReference type="InterPro" id="IPR036390">
    <property type="entry name" value="WH_DNA-bd_sf"/>
</dbReference>
<dbReference type="HOGENOM" id="CLU_1262246_0_0_1"/>
<feature type="DNA-binding region" description="Fork-head" evidence="3">
    <location>
        <begin position="39"/>
        <end position="132"/>
    </location>
</feature>
<dbReference type="AlphaFoldDB" id="S7WC44"/>
<dbReference type="InterPro" id="IPR050211">
    <property type="entry name" value="FOX_domain-containing"/>
</dbReference>
<reference evidence="6" key="1">
    <citation type="journal article" date="2013" name="PLoS Genet.">
        <title>The genome of Spraguea lophii and the basis of host-microsporidian interactions.</title>
        <authorList>
            <person name="Campbell S.E."/>
            <person name="Williams T.A."/>
            <person name="Yousuf A."/>
            <person name="Soanes D.M."/>
            <person name="Paszkiewicz K.H."/>
            <person name="Williams B.A.P."/>
        </authorList>
    </citation>
    <scope>NUCLEOTIDE SEQUENCE [LARGE SCALE GENOMIC DNA]</scope>
    <source>
        <strain evidence="6">42_110</strain>
    </source>
</reference>
<evidence type="ECO:0000313" key="5">
    <source>
        <dbReference type="EMBL" id="EPR79347.1"/>
    </source>
</evidence>
<dbReference type="PRINTS" id="PR00053">
    <property type="entry name" value="FORKHEAD"/>
</dbReference>
<dbReference type="EMBL" id="ATCN01000294">
    <property type="protein sequence ID" value="EPR79347.1"/>
    <property type="molecule type" value="Genomic_DNA"/>
</dbReference>
<dbReference type="SMART" id="SM00339">
    <property type="entry name" value="FH"/>
    <property type="match status" value="1"/>
</dbReference>
<dbReference type="InterPro" id="IPR030456">
    <property type="entry name" value="TF_fork_head_CS_2"/>
</dbReference>
<dbReference type="SUPFAM" id="SSF46785">
    <property type="entry name" value="Winged helix' DNA-binding domain"/>
    <property type="match status" value="1"/>
</dbReference>
<comment type="caution">
    <text evidence="5">The sequence shown here is derived from an EMBL/GenBank/DDBJ whole genome shotgun (WGS) entry which is preliminary data.</text>
</comment>
<proteinExistence type="predicted"/>
<accession>S7WC44</accession>
<keyword evidence="2 3" id="KW-0539">Nucleus</keyword>
<organism evidence="5 6">
    <name type="scientific">Spraguea lophii (strain 42_110)</name>
    <name type="common">Microsporidian parasite</name>
    <dbReference type="NCBI Taxonomy" id="1358809"/>
    <lineage>
        <taxon>Eukaryota</taxon>
        <taxon>Fungi</taxon>
        <taxon>Fungi incertae sedis</taxon>
        <taxon>Microsporidia</taxon>
        <taxon>Spragueidae</taxon>
        <taxon>Spraguea</taxon>
    </lineage>
</organism>
<dbReference type="Pfam" id="PF00250">
    <property type="entry name" value="Forkhead"/>
    <property type="match status" value="1"/>
</dbReference>
<dbReference type="PANTHER" id="PTHR11829">
    <property type="entry name" value="FORKHEAD BOX PROTEIN"/>
    <property type="match status" value="1"/>
</dbReference>
<feature type="domain" description="Fork-head" evidence="4">
    <location>
        <begin position="39"/>
        <end position="132"/>
    </location>
</feature>
<dbReference type="Gene3D" id="1.10.10.10">
    <property type="entry name" value="Winged helix-like DNA-binding domain superfamily/Winged helix DNA-binding domain"/>
    <property type="match status" value="1"/>
</dbReference>
<sequence>MNKDNFNRLSNIEENGRKEERLIKLLMQNIEEGYIGSNKPQESYAHLITQAIISSKQRRLPLREIYRWIEETYPYFKISGTKWKNSVRHNLSVYDCFKKQSKEYGNKGSFWTVDLERAGEVIRRNNKKVRRSRGIGKMANESVENYTQKSKIVLVPMEEIDFETGLEIQRVQPINPPIRETHSYFDEEFKGFDCYDLLDLQQNNEDPHDFFDKMFSFNI</sequence>
<evidence type="ECO:0000259" key="4">
    <source>
        <dbReference type="PROSITE" id="PS50039"/>
    </source>
</evidence>
<dbReference type="GO" id="GO:0005634">
    <property type="term" value="C:nucleus"/>
    <property type="evidence" value="ECO:0007669"/>
    <property type="project" value="UniProtKB-SubCell"/>
</dbReference>
<gene>
    <name evidence="5" type="ORF">SLOPH_369</name>
</gene>
<keyword evidence="1 3" id="KW-0238">DNA-binding</keyword>
<dbReference type="Proteomes" id="UP000014978">
    <property type="component" value="Unassembled WGS sequence"/>
</dbReference>
<keyword evidence="6" id="KW-1185">Reference proteome</keyword>
<dbReference type="VEuPathDB" id="MicrosporidiaDB:SLOPH_369"/>
<dbReference type="PANTHER" id="PTHR11829:SF343">
    <property type="entry name" value="FORK-HEAD DOMAIN-CONTAINING PROTEIN"/>
    <property type="match status" value="1"/>
</dbReference>
<evidence type="ECO:0000256" key="3">
    <source>
        <dbReference type="PROSITE-ProRule" id="PRU00089"/>
    </source>
</evidence>
<name>S7WC44_SPRLO</name>
<dbReference type="CDD" id="cd00059">
    <property type="entry name" value="FH_FOX"/>
    <property type="match status" value="1"/>
</dbReference>
<dbReference type="PROSITE" id="PS00658">
    <property type="entry name" value="FORK_HEAD_2"/>
    <property type="match status" value="1"/>
</dbReference>
<dbReference type="PROSITE" id="PS50039">
    <property type="entry name" value="FORK_HEAD_3"/>
    <property type="match status" value="1"/>
</dbReference>
<dbReference type="GO" id="GO:0000978">
    <property type="term" value="F:RNA polymerase II cis-regulatory region sequence-specific DNA binding"/>
    <property type="evidence" value="ECO:0007669"/>
    <property type="project" value="TreeGrafter"/>
</dbReference>